<evidence type="ECO:0000313" key="5">
    <source>
        <dbReference type="Proteomes" id="UP000322315"/>
    </source>
</evidence>
<keyword evidence="1" id="KW-1133">Transmembrane helix</keyword>
<organism evidence="2 5">
    <name type="scientific">Algibacter amylolyticus</name>
    <dbReference type="NCBI Taxonomy" id="1608400"/>
    <lineage>
        <taxon>Bacteria</taxon>
        <taxon>Pseudomonadati</taxon>
        <taxon>Bacteroidota</taxon>
        <taxon>Flavobacteriia</taxon>
        <taxon>Flavobacteriales</taxon>
        <taxon>Flavobacteriaceae</taxon>
        <taxon>Algibacter</taxon>
    </lineage>
</organism>
<feature type="transmembrane region" description="Helical" evidence="1">
    <location>
        <begin position="111"/>
        <end position="133"/>
    </location>
</feature>
<accession>A0A5M7B1W8</accession>
<dbReference type="InterPro" id="IPR011990">
    <property type="entry name" value="TPR-like_helical_dom_sf"/>
</dbReference>
<dbReference type="AlphaFoldDB" id="A0A5M7B1W8"/>
<dbReference type="PANTHER" id="PTHR16214:SF3">
    <property type="entry name" value="TRANSMEMBRANE PROTEIN 260"/>
    <property type="match status" value="1"/>
</dbReference>
<evidence type="ECO:0000313" key="4">
    <source>
        <dbReference type="Proteomes" id="UP000315145"/>
    </source>
</evidence>
<reference evidence="3 4" key="2">
    <citation type="submission" date="2019-07" db="EMBL/GenBank/DDBJ databases">
        <title>Algibacter marinivivus sp. nov., isolated from the surface of a marine red alga.</title>
        <authorList>
            <person name="Zhong X."/>
            <person name="Xu W."/>
            <person name="Zhang Y."/>
            <person name="Zhang Q."/>
            <person name="Du Z."/>
        </authorList>
    </citation>
    <scope>NUCLEOTIDE SEQUENCE [LARGE SCALE GENOMIC DNA]</scope>
    <source>
        <strain evidence="3 4">RU-4-M-4</strain>
    </source>
</reference>
<feature type="transmembrane region" description="Helical" evidence="1">
    <location>
        <begin position="254"/>
        <end position="274"/>
    </location>
</feature>
<dbReference type="Pfam" id="PF11028">
    <property type="entry name" value="TMEM260-like"/>
    <property type="match status" value="1"/>
</dbReference>
<dbReference type="InterPro" id="IPR052724">
    <property type="entry name" value="GT117_domain-containing"/>
</dbReference>
<dbReference type="Gene3D" id="1.25.40.10">
    <property type="entry name" value="Tetratricopeptide repeat domain"/>
    <property type="match status" value="1"/>
</dbReference>
<dbReference type="EMBL" id="VMBF01000008">
    <property type="protein sequence ID" value="TSJ74101.1"/>
    <property type="molecule type" value="Genomic_DNA"/>
</dbReference>
<reference evidence="2 5" key="1">
    <citation type="journal article" date="2015" name="Int. J. Syst. Evol. Microbiol.">
        <title>Algibacter amylolyticus sp. nov., isolated from intertidal sediment.</title>
        <authorList>
            <person name="Zhang D.C."/>
            <person name="Wu J."/>
            <person name="Neuner K."/>
            <person name="Yao J."/>
            <person name="Margesin R."/>
        </authorList>
    </citation>
    <scope>NUCLEOTIDE SEQUENCE [LARGE SCALE GENOMIC DNA]</scope>
    <source>
        <strain evidence="2 5">RU-4-M-4</strain>
    </source>
</reference>
<dbReference type="SUPFAM" id="SSF48452">
    <property type="entry name" value="TPR-like"/>
    <property type="match status" value="1"/>
</dbReference>
<evidence type="ECO:0000313" key="2">
    <source>
        <dbReference type="EMBL" id="KAA5823613.1"/>
    </source>
</evidence>
<sequence>MLNIKRIVNLILFTVVFVVYGISAPRTISFWDSSEFITSSYNLQASHPPGSPLYTMFCSVVFQFFPSMHIAFISNLISAFFGALTVCIVFNTTYYITSSIQDKKTKSHNAYLPYLTGITSALTLAFSDSFWTASTETEVYTLSFALMMGMFYTMLKWANGNNKKKDTQLLLLFGFLLGLASSVHLITITLVIPLTILFTYKKYGLTLKNTILSLVVGCFLFVVIYLLIIQGLIKMAHSLDVWFVNSLSFPMNTGIVAALAFLIILFSITLWTTYKKQKTTLHTATLAIIFFLIGLSCYFMPLQRASASSTLANNINNSNRLLQYIKGEQFGINNIPFIKGPTYNAPIDNNTPFIDGKPTLTFDNSMNKYMVVDNGVYKHPNYSKEFSMFFPRLFDYKNESSYKAWTPIKGTPIDYEVNGSNKTIYKPTYTENFNFFIEYQVKWLNLRYLFWNFVGKQNSSHGLGHIKHGNWISGINSLDKSRIGDISSIPERYKNDKSNDGYYFLPLIFGVLGLVSIRKNKLYLATTFFTFLTFGIGVTLYVNPVPSSILIRERDYIFIGSFVIFSLWVGLSINLIFNYLKLIVSNKTSIFIAFTIVFIAAPLQLLAKGWDNHQRSRDTFSYDLGKAYLDACPKQAILITNGDNMTFPLWYLQDVENYRTDVRVLNYDQLNINTYIENLKQKIHDSKPITFNLNKKLYINGSDILIPLKKETDNAVKLDILFQFLHDSTTRINWNGKKKHYIPATKFSIPTDNFIALNPDEFNASKTKSITWDYKKDFYSINDLVLFNVINNNFNNRPICFAFNGNKNHYLGLDNYLVKNGLVEYLAPLKRTNNSLNPKIVNTKMMLPYLLEKATFKGFNDETIHLNSENKSYAQTILRPSYYFLAQALLEENKTKEAIKVLDTCFSLFPDKSVAYKQYAFALGKLYFKAGLEEKGVHICQLAINNILEELEWITSLSPPNPIINVIHAEKLKKMYMQMQNQFSGNTKALDTIEMKKIDETYNLWKQQNWPY</sequence>
<comment type="caution">
    <text evidence="2">The sequence shown here is derived from an EMBL/GenBank/DDBJ whole genome shotgun (WGS) entry which is preliminary data.</text>
</comment>
<feature type="transmembrane region" description="Helical" evidence="1">
    <location>
        <begin position="210"/>
        <end position="233"/>
    </location>
</feature>
<keyword evidence="4" id="KW-1185">Reference proteome</keyword>
<dbReference type="Proteomes" id="UP000322315">
    <property type="component" value="Unassembled WGS sequence"/>
</dbReference>
<feature type="transmembrane region" description="Helical" evidence="1">
    <location>
        <begin position="501"/>
        <end position="517"/>
    </location>
</feature>
<evidence type="ECO:0000256" key="1">
    <source>
        <dbReference type="SAM" id="Phobius"/>
    </source>
</evidence>
<gene>
    <name evidence="2" type="ORF">F2B50_12995</name>
    <name evidence="3" type="ORF">FPF71_12995</name>
</gene>
<dbReference type="PANTHER" id="PTHR16214">
    <property type="entry name" value="TRANSMEMBRANE PROTEIN 260"/>
    <property type="match status" value="1"/>
</dbReference>
<dbReference type="EMBL" id="VWRS01000008">
    <property type="protein sequence ID" value="KAA5823613.1"/>
    <property type="molecule type" value="Genomic_DNA"/>
</dbReference>
<dbReference type="RefSeq" id="WP_144117096.1">
    <property type="nucleotide sequence ID" value="NZ_JACHGE010000002.1"/>
</dbReference>
<dbReference type="InterPro" id="IPR021280">
    <property type="entry name" value="TMEM260-like"/>
</dbReference>
<feature type="transmembrane region" description="Helical" evidence="1">
    <location>
        <begin position="280"/>
        <end position="300"/>
    </location>
</feature>
<keyword evidence="1" id="KW-0812">Transmembrane</keyword>
<dbReference type="Proteomes" id="UP000315145">
    <property type="component" value="Unassembled WGS sequence"/>
</dbReference>
<protein>
    <submittedName>
        <fullName evidence="2">DUF2723 domain-containing protein</fullName>
    </submittedName>
</protein>
<feature type="transmembrane region" description="Helical" evidence="1">
    <location>
        <begin position="170"/>
        <end position="198"/>
    </location>
</feature>
<proteinExistence type="predicted"/>
<feature type="transmembrane region" description="Helical" evidence="1">
    <location>
        <begin position="556"/>
        <end position="577"/>
    </location>
</feature>
<evidence type="ECO:0000313" key="3">
    <source>
        <dbReference type="EMBL" id="TSJ74101.1"/>
    </source>
</evidence>
<feature type="transmembrane region" description="Helical" evidence="1">
    <location>
        <begin position="7"/>
        <end position="24"/>
    </location>
</feature>
<feature type="transmembrane region" description="Helical" evidence="1">
    <location>
        <begin position="70"/>
        <end position="90"/>
    </location>
</feature>
<feature type="transmembrane region" description="Helical" evidence="1">
    <location>
        <begin position="139"/>
        <end position="158"/>
    </location>
</feature>
<feature type="transmembrane region" description="Helical" evidence="1">
    <location>
        <begin position="523"/>
        <end position="544"/>
    </location>
</feature>
<name>A0A5M7B1W8_9FLAO</name>
<reference evidence="2" key="3">
    <citation type="submission" date="2019-09" db="EMBL/GenBank/DDBJ databases">
        <authorList>
            <person name="Zhang D.-C."/>
        </authorList>
    </citation>
    <scope>NUCLEOTIDE SEQUENCE</scope>
    <source>
        <strain evidence="2">RU-4-M-4</strain>
    </source>
</reference>
<feature type="transmembrane region" description="Helical" evidence="1">
    <location>
        <begin position="589"/>
        <end position="607"/>
    </location>
</feature>
<keyword evidence="1" id="KW-0472">Membrane</keyword>
<dbReference type="OrthoDB" id="9807602at2"/>